<proteinExistence type="inferred from homology"/>
<dbReference type="EMBL" id="GG692402">
    <property type="protein sequence ID" value="EER31065.1"/>
    <property type="molecule type" value="Genomic_DNA"/>
</dbReference>
<dbReference type="GO" id="GO:0016024">
    <property type="term" value="P:CDP-diacylglycerol biosynthetic process"/>
    <property type="evidence" value="ECO:0007669"/>
    <property type="project" value="UniProtKB-UniPathway"/>
</dbReference>
<evidence type="ECO:0000256" key="18">
    <source>
        <dbReference type="ARBA" id="ARBA00029893"/>
    </source>
</evidence>
<sequence length="445" mass="51428">MIKRCSVQIYQYRTVNYSRGSILSINWLHTQSTSSSSTTTSSSSTGEGVFPKSVSSFSLYDNLQEPRIHENDSTFFAHSTTPYSDKYYQPIITQGAKGFDKLIIPKDFQAHNQELSKEDEVSVNQEQLQGIVKSFTAPIDVSIGYGSGILPQDGYEQQEKQENTSKQLDFIFVVENTTQFHKENVHQNPKHYSSKSLSIIKQIQGKDGIYFNPFVKVNEKLIKYGVVSKKSALLDLSEWHSLYFAGRLQKPVNFIIDNDPMMKFLNQYNLKNAMTIAIFLINSPQFTERELYEQITKLSYLGDFRMYIGGENPNKAKNIVSKQFHHFKKLYEPILKHFIHKNYLIILDNDSVNRTFKTNLNPNSRIRLISCLPLKFRQQLYGRYYEKSIKEIVKDDKLAMNLTKIISRTIIISSIKQGIRGFLTAGLWNSIKYAIAKQLKYWKSK</sequence>
<keyword evidence="13" id="KW-0443">Lipid metabolism</keyword>
<dbReference type="OrthoDB" id="341477at2759"/>
<evidence type="ECO:0000256" key="8">
    <source>
        <dbReference type="ARBA" id="ARBA00022516"/>
    </source>
</evidence>
<comment type="subcellular location">
    <subcellularLocation>
        <location evidence="2">Mitochondrion inner membrane</location>
        <topology evidence="2">Peripheral membrane protein</topology>
        <orientation evidence="2">Matrix side</orientation>
    </subcellularLocation>
</comment>
<dbReference type="PANTHER" id="PTHR13619">
    <property type="entry name" value="PHOSPHATIDATE CYTIDYLYLTRANSFERASE, MITOCHONDRIAL"/>
    <property type="match status" value="1"/>
</dbReference>
<dbReference type="PANTHER" id="PTHR13619:SF0">
    <property type="entry name" value="PHOSPHATIDATE CYTIDYLYLTRANSFERASE, MITOCHONDRIAL"/>
    <property type="match status" value="1"/>
</dbReference>
<evidence type="ECO:0000256" key="7">
    <source>
        <dbReference type="ARBA" id="ARBA00018337"/>
    </source>
</evidence>
<name>C5MHG3_CANTT</name>
<evidence type="ECO:0000256" key="5">
    <source>
        <dbReference type="ARBA" id="ARBA00005458"/>
    </source>
</evidence>
<keyword evidence="17" id="KW-1208">Phospholipid metabolism</keyword>
<evidence type="ECO:0000256" key="9">
    <source>
        <dbReference type="ARBA" id="ARBA00022679"/>
    </source>
</evidence>
<keyword evidence="8" id="KW-0444">Lipid biosynthesis</keyword>
<dbReference type="GO" id="GO:0005743">
    <property type="term" value="C:mitochondrial inner membrane"/>
    <property type="evidence" value="ECO:0007669"/>
    <property type="project" value="UniProtKB-SubCell"/>
</dbReference>
<comment type="similarity">
    <text evidence="5">Belongs to the TAM41 family.</text>
</comment>
<dbReference type="GO" id="GO:0004605">
    <property type="term" value="F:phosphatidate cytidylyltransferase activity"/>
    <property type="evidence" value="ECO:0007669"/>
    <property type="project" value="UniProtKB-EC"/>
</dbReference>
<accession>C5MHG3</accession>
<keyword evidence="12" id="KW-0460">Magnesium</keyword>
<dbReference type="RefSeq" id="XP_002551219.1">
    <property type="nucleotide sequence ID" value="XM_002551173.1"/>
</dbReference>
<evidence type="ECO:0000256" key="11">
    <source>
        <dbReference type="ARBA" id="ARBA00022792"/>
    </source>
</evidence>
<dbReference type="GO" id="GO:0032049">
    <property type="term" value="P:cardiolipin biosynthetic process"/>
    <property type="evidence" value="ECO:0007669"/>
    <property type="project" value="InterPro"/>
</dbReference>
<comment type="pathway">
    <text evidence="3">Phospholipid metabolism; CDP-diacylglycerol biosynthesis; CDP-diacylglycerol from sn-glycerol 3-phosphate: step 3/3.</text>
</comment>
<organism evidence="19 20">
    <name type="scientific">Candida tropicalis (strain ATCC MYA-3404 / T1)</name>
    <name type="common">Yeast</name>
    <dbReference type="NCBI Taxonomy" id="294747"/>
    <lineage>
        <taxon>Eukaryota</taxon>
        <taxon>Fungi</taxon>
        <taxon>Dikarya</taxon>
        <taxon>Ascomycota</taxon>
        <taxon>Saccharomycotina</taxon>
        <taxon>Pichiomycetes</taxon>
        <taxon>Debaryomycetaceae</taxon>
        <taxon>Candida/Lodderomyces clade</taxon>
        <taxon>Candida</taxon>
    </lineage>
</organism>
<keyword evidence="11" id="KW-0999">Mitochondrion inner membrane</keyword>
<evidence type="ECO:0000256" key="3">
    <source>
        <dbReference type="ARBA" id="ARBA00005119"/>
    </source>
</evidence>
<evidence type="ECO:0000256" key="16">
    <source>
        <dbReference type="ARBA" id="ARBA00023209"/>
    </source>
</evidence>
<dbReference type="PIRSF" id="PIRSF028840">
    <property type="entry name" value="Mmp37"/>
    <property type="match status" value="1"/>
</dbReference>
<gene>
    <name evidence="19" type="ORF">CTRG_05517</name>
</gene>
<dbReference type="HOGENOM" id="CLU_030279_1_1_1"/>
<evidence type="ECO:0000256" key="2">
    <source>
        <dbReference type="ARBA" id="ARBA00004443"/>
    </source>
</evidence>
<dbReference type="STRING" id="294747.C5MHG3"/>
<evidence type="ECO:0000313" key="20">
    <source>
        <dbReference type="Proteomes" id="UP000002037"/>
    </source>
</evidence>
<dbReference type="KEGG" id="ctp:CTRG_05517"/>
<evidence type="ECO:0000256" key="13">
    <source>
        <dbReference type="ARBA" id="ARBA00023098"/>
    </source>
</evidence>
<reference evidence="19 20" key="1">
    <citation type="journal article" date="2009" name="Nature">
        <title>Evolution of pathogenicity and sexual reproduction in eight Candida genomes.</title>
        <authorList>
            <person name="Butler G."/>
            <person name="Rasmussen M.D."/>
            <person name="Lin M.F."/>
            <person name="Santos M.A."/>
            <person name="Sakthikumar S."/>
            <person name="Munro C.A."/>
            <person name="Rheinbay E."/>
            <person name="Grabherr M."/>
            <person name="Forche A."/>
            <person name="Reedy J.L."/>
            <person name="Agrafioti I."/>
            <person name="Arnaud M.B."/>
            <person name="Bates S."/>
            <person name="Brown A.J."/>
            <person name="Brunke S."/>
            <person name="Costanzo M.C."/>
            <person name="Fitzpatrick D.A."/>
            <person name="de Groot P.W."/>
            <person name="Harris D."/>
            <person name="Hoyer L.L."/>
            <person name="Hube B."/>
            <person name="Klis F.M."/>
            <person name="Kodira C."/>
            <person name="Lennard N."/>
            <person name="Logue M.E."/>
            <person name="Martin R."/>
            <person name="Neiman A.M."/>
            <person name="Nikolaou E."/>
            <person name="Quail M.A."/>
            <person name="Quinn J."/>
            <person name="Santos M.C."/>
            <person name="Schmitzberger F.F."/>
            <person name="Sherlock G."/>
            <person name="Shah P."/>
            <person name="Silverstein K.A."/>
            <person name="Skrzypek M.S."/>
            <person name="Soll D."/>
            <person name="Staggs R."/>
            <person name="Stansfield I."/>
            <person name="Stumpf M.P."/>
            <person name="Sudbery P.E."/>
            <person name="Srikantha T."/>
            <person name="Zeng Q."/>
            <person name="Berman J."/>
            <person name="Berriman M."/>
            <person name="Heitman J."/>
            <person name="Gow N.A."/>
            <person name="Lorenz M.C."/>
            <person name="Birren B.W."/>
            <person name="Kellis M."/>
            <person name="Cuomo C.A."/>
        </authorList>
    </citation>
    <scope>NUCLEOTIDE SEQUENCE [LARGE SCALE GENOMIC DNA]</scope>
    <source>
        <strain evidence="20">ATCC MYA-3404 / T1</strain>
    </source>
</reference>
<keyword evidence="10" id="KW-0548">Nucleotidyltransferase</keyword>
<evidence type="ECO:0000256" key="4">
    <source>
        <dbReference type="ARBA" id="ARBA00005189"/>
    </source>
</evidence>
<evidence type="ECO:0000313" key="19">
    <source>
        <dbReference type="EMBL" id="EER31065.1"/>
    </source>
</evidence>
<evidence type="ECO:0000256" key="1">
    <source>
        <dbReference type="ARBA" id="ARBA00001946"/>
    </source>
</evidence>
<dbReference type="VEuPathDB" id="FungiDB:CTRG_05517"/>
<dbReference type="UniPathway" id="UPA00557">
    <property type="reaction ID" value="UER00614"/>
</dbReference>
<keyword evidence="16" id="KW-0594">Phospholipid biosynthesis</keyword>
<keyword evidence="9" id="KW-0808">Transferase</keyword>
<evidence type="ECO:0000256" key="14">
    <source>
        <dbReference type="ARBA" id="ARBA00023128"/>
    </source>
</evidence>
<comment type="pathway">
    <text evidence="4">Lipid metabolism.</text>
</comment>
<keyword evidence="15" id="KW-0472">Membrane</keyword>
<protein>
    <recommendedName>
        <fullName evidence="7">Phosphatidate cytidylyltransferase, mitochondrial</fullName>
        <ecNumber evidence="6">2.7.7.41</ecNumber>
    </recommendedName>
    <alternativeName>
        <fullName evidence="18">CDP-diacylglycerol synthase</fullName>
    </alternativeName>
</protein>
<evidence type="ECO:0000256" key="17">
    <source>
        <dbReference type="ARBA" id="ARBA00023264"/>
    </source>
</evidence>
<evidence type="ECO:0000256" key="15">
    <source>
        <dbReference type="ARBA" id="ARBA00023136"/>
    </source>
</evidence>
<evidence type="ECO:0000256" key="10">
    <source>
        <dbReference type="ARBA" id="ARBA00022695"/>
    </source>
</evidence>
<dbReference type="GeneID" id="8300651"/>
<dbReference type="Proteomes" id="UP000002037">
    <property type="component" value="Unassembled WGS sequence"/>
</dbReference>
<keyword evidence="20" id="KW-1185">Reference proteome</keyword>
<comment type="cofactor">
    <cofactor evidence="1">
        <name>Mg(2+)</name>
        <dbReference type="ChEBI" id="CHEBI:18420"/>
    </cofactor>
</comment>
<dbReference type="eggNOG" id="KOG2986">
    <property type="taxonomic scope" value="Eukaryota"/>
</dbReference>
<evidence type="ECO:0000256" key="6">
    <source>
        <dbReference type="ARBA" id="ARBA00012487"/>
    </source>
</evidence>
<dbReference type="AlphaFoldDB" id="C5MHG3"/>
<dbReference type="EC" id="2.7.7.41" evidence="6"/>
<evidence type="ECO:0000256" key="12">
    <source>
        <dbReference type="ARBA" id="ARBA00022842"/>
    </source>
</evidence>
<keyword evidence="14" id="KW-0496">Mitochondrion</keyword>
<dbReference type="Pfam" id="PF09139">
    <property type="entry name" value="Tam41_Mmp37"/>
    <property type="match status" value="1"/>
</dbReference>
<dbReference type="InterPro" id="IPR015222">
    <property type="entry name" value="Tam41"/>
</dbReference>